<feature type="transmembrane region" description="Helical" evidence="1">
    <location>
        <begin position="122"/>
        <end position="140"/>
    </location>
</feature>
<reference evidence="2 3" key="1">
    <citation type="submission" date="2016-10" db="EMBL/GenBank/DDBJ databases">
        <authorList>
            <person name="de Groot N.N."/>
        </authorList>
    </citation>
    <scope>NUCLEOTIDE SEQUENCE [LARGE SCALE GENOMIC DNA]</scope>
    <source>
        <strain evidence="2 3">CGMCC 1.10434</strain>
    </source>
</reference>
<dbReference type="InterPro" id="IPR021509">
    <property type="entry name" value="DUF3169"/>
</dbReference>
<dbReference type="AlphaFoldDB" id="A0A1H8INJ1"/>
<dbReference type="STRING" id="872970.SAMN04488134_101661"/>
<keyword evidence="1" id="KW-1133">Transmembrane helix</keyword>
<evidence type="ECO:0000256" key="1">
    <source>
        <dbReference type="SAM" id="Phobius"/>
    </source>
</evidence>
<proteinExistence type="predicted"/>
<accession>A0A1H8INJ1</accession>
<dbReference type="RefSeq" id="WP_177178185.1">
    <property type="nucleotide sequence ID" value="NZ_FODJ01000001.1"/>
</dbReference>
<evidence type="ECO:0008006" key="4">
    <source>
        <dbReference type="Google" id="ProtNLM"/>
    </source>
</evidence>
<dbReference type="EMBL" id="FODJ01000001">
    <property type="protein sequence ID" value="SEN69675.1"/>
    <property type="molecule type" value="Genomic_DNA"/>
</dbReference>
<evidence type="ECO:0000313" key="3">
    <source>
        <dbReference type="Proteomes" id="UP000199300"/>
    </source>
</evidence>
<feature type="transmembrane region" description="Helical" evidence="1">
    <location>
        <begin position="195"/>
        <end position="210"/>
    </location>
</feature>
<dbReference type="Pfam" id="PF11368">
    <property type="entry name" value="DUF3169"/>
    <property type="match status" value="1"/>
</dbReference>
<gene>
    <name evidence="2" type="ORF">SAMN04488134_101661</name>
</gene>
<sequence length="250" mass="28766">MKRFMIKLLLMMLAGFTVGFGMGLFSDQIANLSFSFDPVTMFIYEQILYIQLTLFTLMLVPLYISLFKANSTIKKINTNLDIENDQAEKRFQKLYTAGAVLNRIMLVSNFILMAFASNDGNQYILITSIIFIVIFFLASVNEVLTLKMYQLYDPSKKGDPYATNFPKKLFAGYDEAEKLEVYQAAYSTFRVMEQLLLWLLLVGLIGRVMFDLSTSIIVLIGLIWLAHSLTYYYFGTKQTKNQIIYSDIQD</sequence>
<keyword evidence="1" id="KW-0812">Transmembrane</keyword>
<keyword evidence="3" id="KW-1185">Reference proteome</keyword>
<feature type="transmembrane region" description="Helical" evidence="1">
    <location>
        <begin position="47"/>
        <end position="66"/>
    </location>
</feature>
<feature type="transmembrane region" description="Helical" evidence="1">
    <location>
        <begin position="94"/>
        <end position="116"/>
    </location>
</feature>
<feature type="transmembrane region" description="Helical" evidence="1">
    <location>
        <begin position="216"/>
        <end position="234"/>
    </location>
</feature>
<protein>
    <recommendedName>
        <fullName evidence="4">DUF3169 domain-containing protein</fullName>
    </recommendedName>
</protein>
<dbReference type="Proteomes" id="UP000199300">
    <property type="component" value="Unassembled WGS sequence"/>
</dbReference>
<evidence type="ECO:0000313" key="2">
    <source>
        <dbReference type="EMBL" id="SEN69675.1"/>
    </source>
</evidence>
<keyword evidence="1" id="KW-0472">Membrane</keyword>
<organism evidence="2 3">
    <name type="scientific">Amphibacillus marinus</name>
    <dbReference type="NCBI Taxonomy" id="872970"/>
    <lineage>
        <taxon>Bacteria</taxon>
        <taxon>Bacillati</taxon>
        <taxon>Bacillota</taxon>
        <taxon>Bacilli</taxon>
        <taxon>Bacillales</taxon>
        <taxon>Bacillaceae</taxon>
        <taxon>Amphibacillus</taxon>
    </lineage>
</organism>
<name>A0A1H8INJ1_9BACI</name>